<sequence length="43" mass="4759">MKERKANPSKVGLGSPETEGQGTTNRETGRKKADSSRKKQKRT</sequence>
<evidence type="ECO:0000313" key="3">
    <source>
        <dbReference type="Proteomes" id="UP000480185"/>
    </source>
</evidence>
<dbReference type="AlphaFoldDB" id="A0A6G1X4X6"/>
<dbReference type="InterPro" id="IPR025625">
    <property type="entry name" value="YuzL"/>
</dbReference>
<name>A0A6G1X4X6_9BACI</name>
<dbReference type="EMBL" id="WJNH01000003">
    <property type="protein sequence ID" value="MRG85930.1"/>
    <property type="molecule type" value="Genomic_DNA"/>
</dbReference>
<feature type="compositionally biased region" description="Basic and acidic residues" evidence="1">
    <location>
        <begin position="27"/>
        <end position="37"/>
    </location>
</feature>
<evidence type="ECO:0000256" key="1">
    <source>
        <dbReference type="SAM" id="MobiDB-lite"/>
    </source>
</evidence>
<evidence type="ECO:0000313" key="2">
    <source>
        <dbReference type="EMBL" id="MRG85930.1"/>
    </source>
</evidence>
<keyword evidence="3" id="KW-1185">Reference proteome</keyword>
<dbReference type="RefSeq" id="WP_162038776.1">
    <property type="nucleotide sequence ID" value="NZ_WJNH01000003.1"/>
</dbReference>
<dbReference type="Proteomes" id="UP000480185">
    <property type="component" value="Unassembled WGS sequence"/>
</dbReference>
<protein>
    <submittedName>
        <fullName evidence="2">YuzL family protein</fullName>
    </submittedName>
</protein>
<proteinExistence type="predicted"/>
<reference evidence="2 3" key="1">
    <citation type="submission" date="2019-11" db="EMBL/GenBank/DDBJ databases">
        <authorList>
            <person name="Li J."/>
        </authorList>
    </citation>
    <scope>NUCLEOTIDE SEQUENCE [LARGE SCALE GENOMIC DNA]</scope>
    <source>
        <strain evidence="2 3">J4</strain>
    </source>
</reference>
<dbReference type="Pfam" id="PF14115">
    <property type="entry name" value="YuzL"/>
    <property type="match status" value="1"/>
</dbReference>
<organism evidence="2 3">
    <name type="scientific">Salinibacillus xinjiangensis</name>
    <dbReference type="NCBI Taxonomy" id="1229268"/>
    <lineage>
        <taxon>Bacteria</taxon>
        <taxon>Bacillati</taxon>
        <taxon>Bacillota</taxon>
        <taxon>Bacilli</taxon>
        <taxon>Bacillales</taxon>
        <taxon>Bacillaceae</taxon>
        <taxon>Salinibacillus</taxon>
    </lineage>
</organism>
<accession>A0A6G1X4X6</accession>
<feature type="region of interest" description="Disordered" evidence="1">
    <location>
        <begin position="1"/>
        <end position="43"/>
    </location>
</feature>
<comment type="caution">
    <text evidence="2">The sequence shown here is derived from an EMBL/GenBank/DDBJ whole genome shotgun (WGS) entry which is preliminary data.</text>
</comment>
<gene>
    <name evidence="2" type="ORF">GH754_06225</name>
</gene>